<evidence type="ECO:0000313" key="3">
    <source>
        <dbReference type="Proteomes" id="UP001249851"/>
    </source>
</evidence>
<comment type="caution">
    <text evidence="2">The sequence shown here is derived from an EMBL/GenBank/DDBJ whole genome shotgun (WGS) entry which is preliminary data.</text>
</comment>
<reference evidence="2" key="2">
    <citation type="journal article" date="2023" name="Science">
        <title>Genomic signatures of disease resistance in endangered staghorn corals.</title>
        <authorList>
            <person name="Vollmer S.V."/>
            <person name="Selwyn J.D."/>
            <person name="Despard B.A."/>
            <person name="Roesel C.L."/>
        </authorList>
    </citation>
    <scope>NUCLEOTIDE SEQUENCE</scope>
    <source>
        <strain evidence="2">K2</strain>
    </source>
</reference>
<organism evidence="2 3">
    <name type="scientific">Acropora cervicornis</name>
    <name type="common">Staghorn coral</name>
    <dbReference type="NCBI Taxonomy" id="6130"/>
    <lineage>
        <taxon>Eukaryota</taxon>
        <taxon>Metazoa</taxon>
        <taxon>Cnidaria</taxon>
        <taxon>Anthozoa</taxon>
        <taxon>Hexacorallia</taxon>
        <taxon>Scleractinia</taxon>
        <taxon>Astrocoeniina</taxon>
        <taxon>Acroporidae</taxon>
        <taxon>Acropora</taxon>
    </lineage>
</organism>
<dbReference type="Proteomes" id="UP001249851">
    <property type="component" value="Unassembled WGS sequence"/>
</dbReference>
<gene>
    <name evidence="2" type="ORF">P5673_011967</name>
</gene>
<accession>A0AAD9QNI7</accession>
<dbReference type="AlphaFoldDB" id="A0AAD9QNI7"/>
<evidence type="ECO:0000313" key="2">
    <source>
        <dbReference type="EMBL" id="KAK2564522.1"/>
    </source>
</evidence>
<name>A0AAD9QNI7_ACRCE</name>
<keyword evidence="3" id="KW-1185">Reference proteome</keyword>
<protein>
    <recommendedName>
        <fullName evidence="4">Reverse transcriptase domain-containing protein</fullName>
    </recommendedName>
</protein>
<reference evidence="2" key="1">
    <citation type="journal article" date="2023" name="G3 (Bethesda)">
        <title>Whole genome assembly and annotation of the endangered Caribbean coral Acropora cervicornis.</title>
        <authorList>
            <person name="Selwyn J.D."/>
            <person name="Vollmer S.V."/>
        </authorList>
    </citation>
    <scope>NUCLEOTIDE SEQUENCE</scope>
    <source>
        <strain evidence="2">K2</strain>
    </source>
</reference>
<evidence type="ECO:0008006" key="4">
    <source>
        <dbReference type="Google" id="ProtNLM"/>
    </source>
</evidence>
<dbReference type="EMBL" id="JARQWQ010000022">
    <property type="protein sequence ID" value="KAK2564522.1"/>
    <property type="molecule type" value="Genomic_DNA"/>
</dbReference>
<feature type="region of interest" description="Disordered" evidence="1">
    <location>
        <begin position="1"/>
        <end position="20"/>
    </location>
</feature>
<sequence length="164" mass="18513">MYAMTDADQQHADINAPSKTELSKLPDDLLDAFSTPWEDCESSSLLVRDTTQDSTMPYKRALVTPVPKVSIPVKINNDFRQISVLPQVEKLLGMFQLDLNKHEIDIADNQQAFLQDRSTVTALACTTQDWFNATDRGYKTEGVFVVFVDFRKAFDQVDHAILLA</sequence>
<proteinExistence type="predicted"/>
<evidence type="ECO:0000256" key="1">
    <source>
        <dbReference type="SAM" id="MobiDB-lite"/>
    </source>
</evidence>